<dbReference type="Proteomes" id="UP000036908">
    <property type="component" value="Unassembled WGS sequence"/>
</dbReference>
<evidence type="ECO:0000313" key="1">
    <source>
        <dbReference type="EMBL" id="KOF04550.1"/>
    </source>
</evidence>
<dbReference type="EMBL" id="JSVA01000001">
    <property type="protein sequence ID" value="KOF04550.1"/>
    <property type="molecule type" value="Genomic_DNA"/>
</dbReference>
<sequence>MVLITYFTIQHQNARLKIIQRLKRQCIINHYLIRTGRRLSLSISDQAYFMVNPNIKPFSKMIGEVLNKYICFRL</sequence>
<comment type="caution">
    <text evidence="1">The sequence shown here is derived from an EMBL/GenBank/DDBJ whole genome shotgun (WGS) entry which is preliminary data.</text>
</comment>
<dbReference type="AlphaFoldDB" id="A0A0L8AQQ1"/>
<keyword evidence="2" id="KW-1185">Reference proteome</keyword>
<reference evidence="2" key="1">
    <citation type="submission" date="2014-11" db="EMBL/GenBank/DDBJ databases">
        <title>Genome sequencing of Roseivirga sp. D-25.</title>
        <authorList>
            <person name="Selvaratnam C."/>
            <person name="Thevarajoo S."/>
            <person name="Goh K.M."/>
            <person name="Eee R."/>
            <person name="Chan K.-G."/>
            <person name="Chong C.S."/>
        </authorList>
    </citation>
    <scope>NUCLEOTIDE SEQUENCE [LARGE SCALE GENOMIC DNA]</scope>
    <source>
        <strain evidence="2">D-25</strain>
    </source>
</reference>
<name>A0A0L8AQQ1_9BACT</name>
<accession>A0A0L8AQQ1</accession>
<gene>
    <name evidence="1" type="ORF">OB69_00350</name>
</gene>
<protein>
    <submittedName>
        <fullName evidence="1">Uncharacterized protein</fullName>
    </submittedName>
</protein>
<dbReference type="PATRIC" id="fig|1566026.4.peg.73"/>
<evidence type="ECO:0000313" key="2">
    <source>
        <dbReference type="Proteomes" id="UP000036908"/>
    </source>
</evidence>
<organism evidence="1 2">
    <name type="scientific">Roseivirga seohaensis subsp. aquiponti</name>
    <dbReference type="NCBI Taxonomy" id="1566026"/>
    <lineage>
        <taxon>Bacteria</taxon>
        <taxon>Pseudomonadati</taxon>
        <taxon>Bacteroidota</taxon>
        <taxon>Cytophagia</taxon>
        <taxon>Cytophagales</taxon>
        <taxon>Roseivirgaceae</taxon>
        <taxon>Roseivirga</taxon>
    </lineage>
</organism>
<proteinExistence type="predicted"/>